<evidence type="ECO:0000256" key="1">
    <source>
        <dbReference type="ARBA" id="ARBA00004141"/>
    </source>
</evidence>
<keyword evidence="3 10" id="KW-0812">Transmembrane</keyword>
<keyword evidence="13" id="KW-1185">Reference proteome</keyword>
<dbReference type="InterPro" id="IPR000276">
    <property type="entry name" value="GPCR_Rhodpsn"/>
</dbReference>
<evidence type="ECO:0000256" key="8">
    <source>
        <dbReference type="ARBA" id="ARBA00023224"/>
    </source>
</evidence>
<evidence type="ECO:0000256" key="7">
    <source>
        <dbReference type="ARBA" id="ARBA00023170"/>
    </source>
</evidence>
<keyword evidence="7" id="KW-0675">Receptor</keyword>
<sequence>MNRATPNLFRFHQVIVYPTKESLQLFGAVFILLLIWVLALLLATPLFVVKQLRTHSISLGKGIDELNFCIENWPFDHGRAYYSVFTLIIQYIVPIMIVSAAYLRISYKLRYRFATGFVSSDESSQKGRRQLRGRRLQRTNILLGSIAIIFCISWLPLNLFNLIADLSNSQNFSSQPMMICYAVCHMMGMSSACSNPVLYGCLNENFWKEFKDILCISSEKNDNLGESQKLSIRNKFNKVLGKSKPDLVTGVTEYQPCNTASSDMTVLTKSNVLHVGHDTGESTVSADANCRGGLAPDSIDVVGAHETPHVNVTPTLLYTHPQQPHLCSASSRPFDKRIYSSYETATTRSQLGVLGIDMFPFNNFKNRRRKMCGESKTEENSVDISRKTPKFRSFHKGGHIHVKECSCGNARFSATEKAAPSIDCCLCYEVSTHQSGNLARSSPFPDPDQFNEIPTLQ</sequence>
<dbReference type="Proteomes" id="UP000719412">
    <property type="component" value="Unassembled WGS sequence"/>
</dbReference>
<dbReference type="Pfam" id="PF00001">
    <property type="entry name" value="7tm_1"/>
    <property type="match status" value="1"/>
</dbReference>
<dbReference type="InterPro" id="IPR017452">
    <property type="entry name" value="GPCR_Rhodpsn_7TM"/>
</dbReference>
<evidence type="ECO:0000256" key="2">
    <source>
        <dbReference type="ARBA" id="ARBA00010663"/>
    </source>
</evidence>
<dbReference type="AlphaFoldDB" id="A0A8J6LFL6"/>
<dbReference type="PANTHER" id="PTHR24235">
    <property type="entry name" value="NEUROPEPTIDE Y RECEPTOR"/>
    <property type="match status" value="1"/>
</dbReference>
<feature type="region of interest" description="Disordered" evidence="9">
    <location>
        <begin position="438"/>
        <end position="457"/>
    </location>
</feature>
<feature type="transmembrane region" description="Helical" evidence="10">
    <location>
        <begin position="25"/>
        <end position="48"/>
    </location>
</feature>
<evidence type="ECO:0000256" key="9">
    <source>
        <dbReference type="SAM" id="MobiDB-lite"/>
    </source>
</evidence>
<keyword evidence="8" id="KW-0807">Transducer</keyword>
<reference evidence="12" key="2">
    <citation type="submission" date="2021-08" db="EMBL/GenBank/DDBJ databases">
        <authorList>
            <person name="Eriksson T."/>
        </authorList>
    </citation>
    <scope>NUCLEOTIDE SEQUENCE</scope>
    <source>
        <strain evidence="12">Stoneville</strain>
        <tissue evidence="12">Whole head</tissue>
    </source>
</reference>
<feature type="domain" description="G-protein coupled receptors family 1 profile" evidence="11">
    <location>
        <begin position="1"/>
        <end position="199"/>
    </location>
</feature>
<evidence type="ECO:0000256" key="6">
    <source>
        <dbReference type="ARBA" id="ARBA00023136"/>
    </source>
</evidence>
<dbReference type="PRINTS" id="PR00237">
    <property type="entry name" value="GPCRRHODOPSN"/>
</dbReference>
<dbReference type="Gene3D" id="1.20.1070.10">
    <property type="entry name" value="Rhodopsin 7-helix transmembrane proteins"/>
    <property type="match status" value="1"/>
</dbReference>
<comment type="similarity">
    <text evidence="2">Belongs to the G-protein coupled receptor 1 family.</text>
</comment>
<feature type="transmembrane region" description="Helical" evidence="10">
    <location>
        <begin position="141"/>
        <end position="164"/>
    </location>
</feature>
<protein>
    <recommendedName>
        <fullName evidence="11">G-protein coupled receptors family 1 profile domain-containing protein</fullName>
    </recommendedName>
</protein>
<evidence type="ECO:0000259" key="11">
    <source>
        <dbReference type="PROSITE" id="PS50262"/>
    </source>
</evidence>
<dbReference type="PROSITE" id="PS50262">
    <property type="entry name" value="G_PROTEIN_RECEP_F1_2"/>
    <property type="match status" value="1"/>
</dbReference>
<keyword evidence="6 10" id="KW-0472">Membrane</keyword>
<evidence type="ECO:0000313" key="13">
    <source>
        <dbReference type="Proteomes" id="UP000719412"/>
    </source>
</evidence>
<evidence type="ECO:0000256" key="10">
    <source>
        <dbReference type="SAM" id="Phobius"/>
    </source>
</evidence>
<gene>
    <name evidence="12" type="ORF">GEV33_003021</name>
</gene>
<dbReference type="EMBL" id="JABDTM020013754">
    <property type="protein sequence ID" value="KAH0819770.1"/>
    <property type="molecule type" value="Genomic_DNA"/>
</dbReference>
<dbReference type="GO" id="GO:0004930">
    <property type="term" value="F:G protein-coupled receptor activity"/>
    <property type="evidence" value="ECO:0007669"/>
    <property type="project" value="UniProtKB-KW"/>
</dbReference>
<comment type="caution">
    <text evidence="12">The sequence shown here is derived from an EMBL/GenBank/DDBJ whole genome shotgun (WGS) entry which is preliminary data.</text>
</comment>
<evidence type="ECO:0000256" key="4">
    <source>
        <dbReference type="ARBA" id="ARBA00022989"/>
    </source>
</evidence>
<evidence type="ECO:0000313" key="12">
    <source>
        <dbReference type="EMBL" id="KAH0819770.1"/>
    </source>
</evidence>
<proteinExistence type="inferred from homology"/>
<evidence type="ECO:0000256" key="5">
    <source>
        <dbReference type="ARBA" id="ARBA00023040"/>
    </source>
</evidence>
<comment type="subcellular location">
    <subcellularLocation>
        <location evidence="1">Membrane</location>
        <topology evidence="1">Multi-pass membrane protein</topology>
    </subcellularLocation>
</comment>
<dbReference type="SUPFAM" id="SSF81321">
    <property type="entry name" value="Family A G protein-coupled receptor-like"/>
    <property type="match status" value="1"/>
</dbReference>
<reference evidence="12" key="1">
    <citation type="journal article" date="2020" name="J Insects Food Feed">
        <title>The yellow mealworm (Tenebrio molitor) genome: a resource for the emerging insects as food and feed industry.</title>
        <authorList>
            <person name="Eriksson T."/>
            <person name="Andere A."/>
            <person name="Kelstrup H."/>
            <person name="Emery V."/>
            <person name="Picard C."/>
        </authorList>
    </citation>
    <scope>NUCLEOTIDE SEQUENCE</scope>
    <source>
        <strain evidence="12">Stoneville</strain>
        <tissue evidence="12">Whole head</tissue>
    </source>
</reference>
<keyword evidence="5" id="KW-0297">G-protein coupled receptor</keyword>
<name>A0A8J6LFL6_TENMO</name>
<feature type="transmembrane region" description="Helical" evidence="10">
    <location>
        <begin position="80"/>
        <end position="103"/>
    </location>
</feature>
<dbReference type="PANTHER" id="PTHR24235:SF30">
    <property type="entry name" value="NEUROPEPTIDE F RECEPTOR"/>
    <property type="match status" value="1"/>
</dbReference>
<organism evidence="12 13">
    <name type="scientific">Tenebrio molitor</name>
    <name type="common">Yellow mealworm beetle</name>
    <dbReference type="NCBI Taxonomy" id="7067"/>
    <lineage>
        <taxon>Eukaryota</taxon>
        <taxon>Metazoa</taxon>
        <taxon>Ecdysozoa</taxon>
        <taxon>Arthropoda</taxon>
        <taxon>Hexapoda</taxon>
        <taxon>Insecta</taxon>
        <taxon>Pterygota</taxon>
        <taxon>Neoptera</taxon>
        <taxon>Endopterygota</taxon>
        <taxon>Coleoptera</taxon>
        <taxon>Polyphaga</taxon>
        <taxon>Cucujiformia</taxon>
        <taxon>Tenebrionidae</taxon>
        <taxon>Tenebrio</taxon>
    </lineage>
</organism>
<keyword evidence="4 10" id="KW-1133">Transmembrane helix</keyword>
<dbReference type="GO" id="GO:0016020">
    <property type="term" value="C:membrane"/>
    <property type="evidence" value="ECO:0007669"/>
    <property type="project" value="UniProtKB-SubCell"/>
</dbReference>
<accession>A0A8J6LFL6</accession>
<evidence type="ECO:0000256" key="3">
    <source>
        <dbReference type="ARBA" id="ARBA00022692"/>
    </source>
</evidence>